<dbReference type="InterPro" id="IPR000092">
    <property type="entry name" value="Polyprenyl_synt"/>
</dbReference>
<name>A0A5C5XHK5_9PLAN</name>
<dbReference type="PANTHER" id="PTHR43281">
    <property type="entry name" value="FARNESYL DIPHOSPHATE SYNTHASE"/>
    <property type="match status" value="1"/>
</dbReference>
<evidence type="ECO:0000256" key="2">
    <source>
        <dbReference type="ARBA" id="ARBA00006706"/>
    </source>
</evidence>
<protein>
    <submittedName>
        <fullName evidence="8">Farnesyl diphosphate synthase</fullName>
        <ecNumber evidence="8">2.5.1.10</ecNumber>
    </submittedName>
</protein>
<evidence type="ECO:0000313" key="8">
    <source>
        <dbReference type="EMBL" id="TWT61803.1"/>
    </source>
</evidence>
<dbReference type="InterPro" id="IPR053378">
    <property type="entry name" value="Prenyl_diphosphate_synthase"/>
</dbReference>
<keyword evidence="3 7" id="KW-0808">Transferase</keyword>
<evidence type="ECO:0000256" key="3">
    <source>
        <dbReference type="ARBA" id="ARBA00022679"/>
    </source>
</evidence>
<dbReference type="Gene3D" id="1.10.600.10">
    <property type="entry name" value="Farnesyl Diphosphate Synthase"/>
    <property type="match status" value="1"/>
</dbReference>
<comment type="similarity">
    <text evidence="2 7">Belongs to the FPP/GGPP synthase family.</text>
</comment>
<evidence type="ECO:0000256" key="6">
    <source>
        <dbReference type="ARBA" id="ARBA00023229"/>
    </source>
</evidence>
<evidence type="ECO:0000256" key="5">
    <source>
        <dbReference type="ARBA" id="ARBA00022842"/>
    </source>
</evidence>
<keyword evidence="9" id="KW-1185">Reference proteome</keyword>
<dbReference type="OrthoDB" id="9805316at2"/>
<dbReference type="GO" id="GO:0004337">
    <property type="term" value="F:(2E,6E)-farnesyl diphosphate synthase activity"/>
    <property type="evidence" value="ECO:0007669"/>
    <property type="project" value="UniProtKB-EC"/>
</dbReference>
<dbReference type="GO" id="GO:0046872">
    <property type="term" value="F:metal ion binding"/>
    <property type="evidence" value="ECO:0007669"/>
    <property type="project" value="UniProtKB-KW"/>
</dbReference>
<dbReference type="PROSITE" id="PS00723">
    <property type="entry name" value="POLYPRENYL_SYNTHASE_1"/>
    <property type="match status" value="1"/>
</dbReference>
<comment type="cofactor">
    <cofactor evidence="1">
        <name>Mg(2+)</name>
        <dbReference type="ChEBI" id="CHEBI:18420"/>
    </cofactor>
</comment>
<dbReference type="CDD" id="cd00685">
    <property type="entry name" value="Trans_IPPS_HT"/>
    <property type="match status" value="1"/>
</dbReference>
<evidence type="ECO:0000256" key="7">
    <source>
        <dbReference type="RuleBase" id="RU004466"/>
    </source>
</evidence>
<evidence type="ECO:0000256" key="4">
    <source>
        <dbReference type="ARBA" id="ARBA00022723"/>
    </source>
</evidence>
<dbReference type="EC" id="2.5.1.10" evidence="8"/>
<dbReference type="Proteomes" id="UP000316095">
    <property type="component" value="Unassembled WGS sequence"/>
</dbReference>
<dbReference type="SFLD" id="SFLDS00005">
    <property type="entry name" value="Isoprenoid_Synthase_Type_I"/>
    <property type="match status" value="1"/>
</dbReference>
<organism evidence="8 9">
    <name type="scientific">Rubinisphaera italica</name>
    <dbReference type="NCBI Taxonomy" id="2527969"/>
    <lineage>
        <taxon>Bacteria</taxon>
        <taxon>Pseudomonadati</taxon>
        <taxon>Planctomycetota</taxon>
        <taxon>Planctomycetia</taxon>
        <taxon>Planctomycetales</taxon>
        <taxon>Planctomycetaceae</taxon>
        <taxon>Rubinisphaera</taxon>
    </lineage>
</organism>
<comment type="caution">
    <text evidence="8">The sequence shown here is derived from an EMBL/GenBank/DDBJ whole genome shotgun (WGS) entry which is preliminary data.</text>
</comment>
<dbReference type="FunFam" id="1.10.600.10:FF:000001">
    <property type="entry name" value="Geranylgeranyl diphosphate synthase"/>
    <property type="match status" value="1"/>
</dbReference>
<dbReference type="EMBL" id="SJPG01000001">
    <property type="protein sequence ID" value="TWT61803.1"/>
    <property type="molecule type" value="Genomic_DNA"/>
</dbReference>
<gene>
    <name evidence="8" type="ORF">Pan54_25400</name>
</gene>
<dbReference type="SFLD" id="SFLDG01017">
    <property type="entry name" value="Polyprenyl_Transferase_Like"/>
    <property type="match status" value="1"/>
</dbReference>
<dbReference type="PROSITE" id="PS00444">
    <property type="entry name" value="POLYPRENYL_SYNTHASE_2"/>
    <property type="match status" value="1"/>
</dbReference>
<keyword evidence="6" id="KW-0414">Isoprene biosynthesis</keyword>
<evidence type="ECO:0000313" key="9">
    <source>
        <dbReference type="Proteomes" id="UP000316095"/>
    </source>
</evidence>
<dbReference type="GO" id="GO:0005737">
    <property type="term" value="C:cytoplasm"/>
    <property type="evidence" value="ECO:0007669"/>
    <property type="project" value="UniProtKB-ARBA"/>
</dbReference>
<dbReference type="PANTHER" id="PTHR43281:SF1">
    <property type="entry name" value="FARNESYL DIPHOSPHATE SYNTHASE"/>
    <property type="match status" value="1"/>
</dbReference>
<dbReference type="GO" id="GO:0016114">
    <property type="term" value="P:terpenoid biosynthetic process"/>
    <property type="evidence" value="ECO:0007669"/>
    <property type="project" value="UniProtKB-ARBA"/>
</dbReference>
<dbReference type="NCBIfam" id="NF045485">
    <property type="entry name" value="FPPsyn"/>
    <property type="match status" value="1"/>
</dbReference>
<dbReference type="Pfam" id="PF00348">
    <property type="entry name" value="polyprenyl_synt"/>
    <property type="match status" value="1"/>
</dbReference>
<proteinExistence type="inferred from homology"/>
<evidence type="ECO:0000256" key="1">
    <source>
        <dbReference type="ARBA" id="ARBA00001946"/>
    </source>
</evidence>
<dbReference type="SUPFAM" id="SSF48576">
    <property type="entry name" value="Terpenoid synthases"/>
    <property type="match status" value="1"/>
</dbReference>
<dbReference type="AlphaFoldDB" id="A0A5C5XHK5"/>
<reference evidence="8 9" key="1">
    <citation type="submission" date="2019-02" db="EMBL/GenBank/DDBJ databases">
        <title>Deep-cultivation of Planctomycetes and their phenomic and genomic characterization uncovers novel biology.</title>
        <authorList>
            <person name="Wiegand S."/>
            <person name="Jogler M."/>
            <person name="Boedeker C."/>
            <person name="Pinto D."/>
            <person name="Vollmers J."/>
            <person name="Rivas-Marin E."/>
            <person name="Kohn T."/>
            <person name="Peeters S.H."/>
            <person name="Heuer A."/>
            <person name="Rast P."/>
            <person name="Oberbeckmann S."/>
            <person name="Bunk B."/>
            <person name="Jeske O."/>
            <person name="Meyerdierks A."/>
            <person name="Storesund J.E."/>
            <person name="Kallscheuer N."/>
            <person name="Luecker S."/>
            <person name="Lage O.M."/>
            <person name="Pohl T."/>
            <person name="Merkel B.J."/>
            <person name="Hornburger P."/>
            <person name="Mueller R.-W."/>
            <person name="Bruemmer F."/>
            <person name="Labrenz M."/>
            <person name="Spormann A.M."/>
            <person name="Op Den Camp H."/>
            <person name="Overmann J."/>
            <person name="Amann R."/>
            <person name="Jetten M.S.M."/>
            <person name="Mascher T."/>
            <person name="Medema M.H."/>
            <person name="Devos D.P."/>
            <person name="Kaster A.-K."/>
            <person name="Ovreas L."/>
            <person name="Rohde M."/>
            <person name="Galperin M.Y."/>
            <person name="Jogler C."/>
        </authorList>
    </citation>
    <scope>NUCLEOTIDE SEQUENCE [LARGE SCALE GENOMIC DNA]</scope>
    <source>
        <strain evidence="8 9">Pan54</strain>
    </source>
</reference>
<keyword evidence="5" id="KW-0460">Magnesium</keyword>
<sequence length="315" mass="34482">MQVKPVCIFHRHRTENENSVHVFPAPIPEWRSQIEQALDHASKFSADCPPRLQESIRYSLLAGGKRLRPLLALLSCEICGGDISRAMPAACALEMIHTYSLIHDDLPAMDDDDLRRGRPTNHVQFGEATAILAGDGLLTHAFFWLSTRVNDPKHAVACTHELAIASGITGMVGGQQADLEAETADPETLNLEVLQEIHRRKTGCLIRCAMRMGALIANATSVQLDALTYYGECIGLAFQIADDLLDVTGSAEKMGKQVAKDTQHKKLTFPSQLGLDESQSQAEQLVKEAISALKIFPGNTAALEAIAMYSVFRDH</sequence>
<dbReference type="InterPro" id="IPR008949">
    <property type="entry name" value="Isoprenoid_synthase_dom_sf"/>
</dbReference>
<keyword evidence="4" id="KW-0479">Metal-binding</keyword>
<accession>A0A5C5XHK5</accession>
<dbReference type="InterPro" id="IPR033749">
    <property type="entry name" value="Polyprenyl_synt_CS"/>
</dbReference>